<dbReference type="PANTHER" id="PTHR37947:SF1">
    <property type="entry name" value="BLL2462 PROTEIN"/>
    <property type="match status" value="1"/>
</dbReference>
<keyword evidence="1" id="KW-0812">Transmembrane</keyword>
<sequence length="706" mass="74032">MDLALAAPPWLLALCALLAAALAWWTYGRTTPTVTGWRRGVLTALRSAALFLVLLLLFGPVWRSISASGDAPLLAVLVDESESLTLGVGPPEAAVREALGALPDDDALRFYGFGADAAPVSRDSLAFVDPRTDIASALGRIEADFAGRNLRGVLLVSDGRVTQGRSPATLAERFPVPIFTAVAGDSLSTRDIQLARVVTNEIAYAGSPLPVRVGVRQQGYDGQTVPVTIASGGAVVARTSVALAPSGAEATAELDITPSGEGLRRYTVTVGPLAGEATTRNNTETFSVRVLSGARRVLLVGAGPGPDLVAMRSVLETDRQLRVTTRTQRSPGQFYEGPLPANLTAFDLLVLVGYPGGAASGAEVERLAEAARGGLATLFVLGTQTDLATLGRSFGDVLPVEPAQIRSAFVEAGAAATAAGEAHPILSETGVDPARLQALPPLQISTTRWVLQPGARTLLAVRRGGQTFDAPLLAVRQQGAVRSAAVLGTGLWRWRTLPPDLDVLAPVLSGLTSGLVRWTTAVRDRRPVRIRADRALFDARERVTLSGEVYTETLEPVEDAEVALTIRGAGAPVELPMRPVGNGRYVADAGSLAPGSYTVEGVATARGARLGSDRAVFGVGEVGVEFREPGADVGLMRLLAERSGGRTVPLDSLAPWLAGLREAGGLADRPVERVEETPLLALPWLLAIIVALLTTEWVVRKRAGMV</sequence>
<accession>A0A259TZ45</accession>
<keyword evidence="1" id="KW-0472">Membrane</keyword>
<keyword evidence="1" id="KW-1133">Transmembrane helix</keyword>
<protein>
    <recommendedName>
        <fullName evidence="4">Glutamine amidotransferase domain-containing protein</fullName>
    </recommendedName>
</protein>
<evidence type="ECO:0000256" key="1">
    <source>
        <dbReference type="SAM" id="Phobius"/>
    </source>
</evidence>
<dbReference type="OrthoDB" id="9763076at2"/>
<dbReference type="RefSeq" id="WP_094547513.1">
    <property type="nucleotide sequence ID" value="NZ_MQWB01000001.1"/>
</dbReference>
<keyword evidence="3" id="KW-1185">Reference proteome</keyword>
<gene>
    <name evidence="2" type="ORF">BSZ36_07570</name>
</gene>
<feature type="transmembrane region" description="Helical" evidence="1">
    <location>
        <begin position="679"/>
        <end position="699"/>
    </location>
</feature>
<dbReference type="InterPro" id="IPR029062">
    <property type="entry name" value="Class_I_gatase-like"/>
</dbReference>
<dbReference type="Gene3D" id="3.40.50.880">
    <property type="match status" value="1"/>
</dbReference>
<evidence type="ECO:0000313" key="3">
    <source>
        <dbReference type="Proteomes" id="UP000216446"/>
    </source>
</evidence>
<feature type="transmembrane region" description="Helical" evidence="1">
    <location>
        <begin position="6"/>
        <end position="28"/>
    </location>
</feature>
<dbReference type="PANTHER" id="PTHR37947">
    <property type="entry name" value="BLL2462 PROTEIN"/>
    <property type="match status" value="1"/>
</dbReference>
<evidence type="ECO:0000313" key="2">
    <source>
        <dbReference type="EMBL" id="OZC02844.1"/>
    </source>
</evidence>
<comment type="caution">
    <text evidence="2">The sequence shown here is derived from an EMBL/GenBank/DDBJ whole genome shotgun (WGS) entry which is preliminary data.</text>
</comment>
<dbReference type="AlphaFoldDB" id="A0A259TZ45"/>
<dbReference type="InterPro" id="IPR013783">
    <property type="entry name" value="Ig-like_fold"/>
</dbReference>
<reference evidence="2 3" key="1">
    <citation type="submission" date="2016-11" db="EMBL/GenBank/DDBJ databases">
        <title>Study of marine rhodopsin-containing bacteria.</title>
        <authorList>
            <person name="Yoshizawa S."/>
            <person name="Kumagai Y."/>
            <person name="Kogure K."/>
        </authorList>
    </citation>
    <scope>NUCLEOTIDE SEQUENCE [LARGE SCALE GENOMIC DNA]</scope>
    <source>
        <strain evidence="2 3">SG-29</strain>
    </source>
</reference>
<feature type="transmembrane region" description="Helical" evidence="1">
    <location>
        <begin position="40"/>
        <end position="62"/>
    </location>
</feature>
<proteinExistence type="predicted"/>
<dbReference type="EMBL" id="MQWB01000001">
    <property type="protein sequence ID" value="OZC02844.1"/>
    <property type="molecule type" value="Genomic_DNA"/>
</dbReference>
<dbReference type="InParanoid" id="A0A259TZ45"/>
<organism evidence="2 3">
    <name type="scientific">Rubricoccus marinus</name>
    <dbReference type="NCBI Taxonomy" id="716817"/>
    <lineage>
        <taxon>Bacteria</taxon>
        <taxon>Pseudomonadati</taxon>
        <taxon>Rhodothermota</taxon>
        <taxon>Rhodothermia</taxon>
        <taxon>Rhodothermales</taxon>
        <taxon>Rubricoccaceae</taxon>
        <taxon>Rubricoccus</taxon>
    </lineage>
</organism>
<dbReference type="Proteomes" id="UP000216446">
    <property type="component" value="Unassembled WGS sequence"/>
</dbReference>
<name>A0A259TZ45_9BACT</name>
<dbReference type="SUPFAM" id="SSF52317">
    <property type="entry name" value="Class I glutamine amidotransferase-like"/>
    <property type="match status" value="1"/>
</dbReference>
<evidence type="ECO:0008006" key="4">
    <source>
        <dbReference type="Google" id="ProtNLM"/>
    </source>
</evidence>
<dbReference type="Gene3D" id="2.60.40.10">
    <property type="entry name" value="Immunoglobulins"/>
    <property type="match status" value="1"/>
</dbReference>